<feature type="transmembrane region" description="Helical" evidence="6">
    <location>
        <begin position="39"/>
        <end position="64"/>
    </location>
</feature>
<keyword evidence="8" id="KW-1185">Reference proteome</keyword>
<feature type="transmembrane region" description="Helical" evidence="6">
    <location>
        <begin position="343"/>
        <end position="360"/>
    </location>
</feature>
<dbReference type="Gene3D" id="1.20.1250.20">
    <property type="entry name" value="MFS general substrate transporter like domains"/>
    <property type="match status" value="2"/>
</dbReference>
<dbReference type="InterPro" id="IPR011701">
    <property type="entry name" value="MFS"/>
</dbReference>
<keyword evidence="3 6" id="KW-0812">Transmembrane</keyword>
<feature type="transmembrane region" description="Helical" evidence="6">
    <location>
        <begin position="380"/>
        <end position="402"/>
    </location>
</feature>
<protein>
    <submittedName>
        <fullName evidence="7">MFS transporter</fullName>
    </submittedName>
</protein>
<feature type="transmembrane region" description="Helical" evidence="6">
    <location>
        <begin position="71"/>
        <end position="93"/>
    </location>
</feature>
<evidence type="ECO:0000256" key="2">
    <source>
        <dbReference type="ARBA" id="ARBA00022475"/>
    </source>
</evidence>
<dbReference type="CDD" id="cd06173">
    <property type="entry name" value="MFS_MefA_like"/>
    <property type="match status" value="1"/>
</dbReference>
<organism evidence="7 8">
    <name type="scientific">Paenibacillus lacisoli</name>
    <dbReference type="NCBI Taxonomy" id="3064525"/>
    <lineage>
        <taxon>Bacteria</taxon>
        <taxon>Bacillati</taxon>
        <taxon>Bacillota</taxon>
        <taxon>Bacilli</taxon>
        <taxon>Bacillales</taxon>
        <taxon>Paenibacillaceae</taxon>
        <taxon>Paenibacillus</taxon>
    </lineage>
</organism>
<proteinExistence type="predicted"/>
<dbReference type="InterPro" id="IPR036259">
    <property type="entry name" value="MFS_trans_sf"/>
</dbReference>
<feature type="transmembrane region" description="Helical" evidence="6">
    <location>
        <begin position="252"/>
        <end position="276"/>
    </location>
</feature>
<dbReference type="Proteomes" id="UP001240171">
    <property type="component" value="Unassembled WGS sequence"/>
</dbReference>
<dbReference type="RefSeq" id="WP_305025076.1">
    <property type="nucleotide sequence ID" value="NZ_JAUQTB010000010.1"/>
</dbReference>
<comment type="caution">
    <text evidence="7">The sequence shown here is derived from an EMBL/GenBank/DDBJ whole genome shotgun (WGS) entry which is preliminary data.</text>
</comment>
<reference evidence="7 8" key="1">
    <citation type="submission" date="2023-07" db="EMBL/GenBank/DDBJ databases">
        <title>Paenibacillus sp. JX-17 nov. isolated from soil.</title>
        <authorList>
            <person name="Wan Y."/>
            <person name="Liu B."/>
        </authorList>
    </citation>
    <scope>NUCLEOTIDE SEQUENCE [LARGE SCALE GENOMIC DNA]</scope>
    <source>
        <strain evidence="7 8">JX-17</strain>
    </source>
</reference>
<evidence type="ECO:0000256" key="1">
    <source>
        <dbReference type="ARBA" id="ARBA00004651"/>
    </source>
</evidence>
<evidence type="ECO:0000256" key="6">
    <source>
        <dbReference type="SAM" id="Phobius"/>
    </source>
</evidence>
<feature type="transmembrane region" description="Helical" evidence="6">
    <location>
        <begin position="168"/>
        <end position="185"/>
    </location>
</feature>
<sequence>MLHKRSFTYLLGTQTMSNAADVIYIMALVSLVLKGTDSIISAILVPLIRVGVQMVSGFLAPLLMVRYQLPAILFISQLGQLILFLVLASYLLLVDGDPSWLLVFGLVAGMSFFDGWTTPARNALIPRLASGDALMRANSLVSISDQIVQFAGWGLSGVLVAMLGDRTLLLAGLLYLLAMVFTSLIRDPHEAEHYLVSLRTRVADLTTLEDEIPLQQDHGARASAEGEAAADGKTKWQILREGWGIIGSTPKLVSLVFMDMIDMLGSSVWVGAFTLAFAEQVLHRGEEWWGFINAAYFAGAVGGGLIVYAIVDRVKGRLAYAMIGGMAGYGILTALYAVNAQPFLTLAIVLLMGPAAELAAVSRRTLVQQSASAQDLPKVLAAQSTLINFAFCVSLILMGWIADRFGIVNLYLFAAAMTGVAVVVGLLFRKSLAAGSLEQVNS</sequence>
<name>A0ABT9CIT7_9BACL</name>
<comment type="subcellular location">
    <subcellularLocation>
        <location evidence="1">Cell membrane</location>
        <topology evidence="1">Multi-pass membrane protein</topology>
    </subcellularLocation>
</comment>
<evidence type="ECO:0000256" key="3">
    <source>
        <dbReference type="ARBA" id="ARBA00022692"/>
    </source>
</evidence>
<keyword evidence="4 6" id="KW-1133">Transmembrane helix</keyword>
<keyword evidence="5 6" id="KW-0472">Membrane</keyword>
<evidence type="ECO:0000256" key="5">
    <source>
        <dbReference type="ARBA" id="ARBA00023136"/>
    </source>
</evidence>
<feature type="transmembrane region" description="Helical" evidence="6">
    <location>
        <begin position="7"/>
        <end position="33"/>
    </location>
</feature>
<feature type="transmembrane region" description="Helical" evidence="6">
    <location>
        <begin position="99"/>
        <end position="116"/>
    </location>
</feature>
<evidence type="ECO:0000313" key="7">
    <source>
        <dbReference type="EMBL" id="MDO7907857.1"/>
    </source>
</evidence>
<dbReference type="PANTHER" id="PTHR23513:SF19">
    <property type="entry name" value="MAJOR FACILITATOR SUPERFAMILY (MFS) PROFILE DOMAIN-CONTAINING PROTEIN"/>
    <property type="match status" value="1"/>
</dbReference>
<feature type="transmembrane region" description="Helical" evidence="6">
    <location>
        <begin position="288"/>
        <end position="311"/>
    </location>
</feature>
<feature type="transmembrane region" description="Helical" evidence="6">
    <location>
        <begin position="318"/>
        <end position="337"/>
    </location>
</feature>
<evidence type="ECO:0000313" key="8">
    <source>
        <dbReference type="Proteomes" id="UP001240171"/>
    </source>
</evidence>
<feature type="transmembrane region" description="Helical" evidence="6">
    <location>
        <begin position="408"/>
        <end position="428"/>
    </location>
</feature>
<dbReference type="SUPFAM" id="SSF103473">
    <property type="entry name" value="MFS general substrate transporter"/>
    <property type="match status" value="1"/>
</dbReference>
<gene>
    <name evidence="7" type="ORF">Q5741_15705</name>
</gene>
<dbReference type="PANTHER" id="PTHR23513">
    <property type="entry name" value="INTEGRAL MEMBRANE EFFLUX PROTEIN-RELATED"/>
    <property type="match status" value="1"/>
</dbReference>
<keyword evidence="2" id="KW-1003">Cell membrane</keyword>
<dbReference type="Pfam" id="PF07690">
    <property type="entry name" value="MFS_1"/>
    <property type="match status" value="1"/>
</dbReference>
<accession>A0ABT9CIT7</accession>
<evidence type="ECO:0000256" key="4">
    <source>
        <dbReference type="ARBA" id="ARBA00022989"/>
    </source>
</evidence>
<dbReference type="EMBL" id="JAUQTB010000010">
    <property type="protein sequence ID" value="MDO7907857.1"/>
    <property type="molecule type" value="Genomic_DNA"/>
</dbReference>